<dbReference type="SUPFAM" id="SSF50978">
    <property type="entry name" value="WD40 repeat-like"/>
    <property type="match status" value="1"/>
</dbReference>
<feature type="repeat" description="ANK" evidence="3">
    <location>
        <begin position="37"/>
        <end position="69"/>
    </location>
</feature>
<evidence type="ECO:0008006" key="7">
    <source>
        <dbReference type="Google" id="ProtNLM"/>
    </source>
</evidence>
<dbReference type="PROSITE" id="PS50088">
    <property type="entry name" value="ANK_REPEAT"/>
    <property type="match status" value="2"/>
</dbReference>
<dbReference type="PROSITE" id="PS50297">
    <property type="entry name" value="ANK_REP_REGION"/>
    <property type="match status" value="2"/>
</dbReference>
<dbReference type="SMART" id="SM00248">
    <property type="entry name" value="ANK"/>
    <property type="match status" value="7"/>
</dbReference>
<evidence type="ECO:0000313" key="5">
    <source>
        <dbReference type="EMBL" id="CAE8677407.1"/>
    </source>
</evidence>
<feature type="compositionally biased region" description="Pro residues" evidence="4">
    <location>
        <begin position="286"/>
        <end position="300"/>
    </location>
</feature>
<dbReference type="InterPro" id="IPR015943">
    <property type="entry name" value="WD40/YVTN_repeat-like_dom_sf"/>
</dbReference>
<feature type="region of interest" description="Disordered" evidence="4">
    <location>
        <begin position="565"/>
        <end position="588"/>
    </location>
</feature>
<feature type="region of interest" description="Disordered" evidence="4">
    <location>
        <begin position="314"/>
        <end position="333"/>
    </location>
</feature>
<organism evidence="5 6">
    <name type="scientific">Polarella glacialis</name>
    <name type="common">Dinoflagellate</name>
    <dbReference type="NCBI Taxonomy" id="89957"/>
    <lineage>
        <taxon>Eukaryota</taxon>
        <taxon>Sar</taxon>
        <taxon>Alveolata</taxon>
        <taxon>Dinophyceae</taxon>
        <taxon>Suessiales</taxon>
        <taxon>Suessiaceae</taxon>
        <taxon>Polarella</taxon>
    </lineage>
</organism>
<evidence type="ECO:0000313" key="6">
    <source>
        <dbReference type="Proteomes" id="UP000626109"/>
    </source>
</evidence>
<accession>A0A813JAC3</accession>
<dbReference type="PANTHER" id="PTHR24198:SF165">
    <property type="entry name" value="ANKYRIN REPEAT-CONTAINING PROTEIN-RELATED"/>
    <property type="match status" value="1"/>
</dbReference>
<evidence type="ECO:0000256" key="1">
    <source>
        <dbReference type="ARBA" id="ARBA00022737"/>
    </source>
</evidence>
<feature type="compositionally biased region" description="Low complexity" evidence="4">
    <location>
        <begin position="314"/>
        <end position="324"/>
    </location>
</feature>
<dbReference type="Pfam" id="PF12796">
    <property type="entry name" value="Ank_2"/>
    <property type="match status" value="1"/>
</dbReference>
<reference evidence="5" key="1">
    <citation type="submission" date="2021-02" db="EMBL/GenBank/DDBJ databases">
        <authorList>
            <person name="Dougan E. K."/>
            <person name="Rhodes N."/>
            <person name="Thang M."/>
            <person name="Chan C."/>
        </authorList>
    </citation>
    <scope>NUCLEOTIDE SEQUENCE</scope>
</reference>
<dbReference type="PANTHER" id="PTHR24198">
    <property type="entry name" value="ANKYRIN REPEAT AND PROTEIN KINASE DOMAIN-CONTAINING PROTEIN"/>
    <property type="match status" value="1"/>
</dbReference>
<gene>
    <name evidence="5" type="ORF">PGLA2088_LOCUS20311</name>
</gene>
<evidence type="ECO:0000256" key="3">
    <source>
        <dbReference type="PROSITE-ProRule" id="PRU00023"/>
    </source>
</evidence>
<feature type="repeat" description="ANK" evidence="3">
    <location>
        <begin position="70"/>
        <end position="102"/>
    </location>
</feature>
<feature type="region of interest" description="Disordered" evidence="4">
    <location>
        <begin position="221"/>
        <end position="309"/>
    </location>
</feature>
<dbReference type="Gene3D" id="1.25.40.20">
    <property type="entry name" value="Ankyrin repeat-containing domain"/>
    <property type="match status" value="3"/>
</dbReference>
<dbReference type="EMBL" id="CAJNNW010025484">
    <property type="protein sequence ID" value="CAE8677407.1"/>
    <property type="molecule type" value="Genomic_DNA"/>
</dbReference>
<comment type="caution">
    <text evidence="5">The sequence shown here is derived from an EMBL/GenBank/DDBJ whole genome shotgun (WGS) entry which is preliminary data.</text>
</comment>
<evidence type="ECO:0000256" key="4">
    <source>
        <dbReference type="SAM" id="MobiDB-lite"/>
    </source>
</evidence>
<dbReference type="Proteomes" id="UP000626109">
    <property type="component" value="Unassembled WGS sequence"/>
</dbReference>
<keyword evidence="1" id="KW-0677">Repeat</keyword>
<dbReference type="Gene3D" id="2.130.10.10">
    <property type="entry name" value="YVTN repeat-like/Quinoprotein amine dehydrogenase"/>
    <property type="match status" value="1"/>
</dbReference>
<dbReference type="InterPro" id="IPR002110">
    <property type="entry name" value="Ankyrin_rpt"/>
</dbReference>
<dbReference type="InterPro" id="IPR036770">
    <property type="entry name" value="Ankyrin_rpt-contain_sf"/>
</dbReference>
<sequence length="893" mass="94871">MPRDLVSEVHTAVKLKSGLRDVERALAAGADPSEWEAPATPLRFATQAHHVRLVELLLKAGANVNLQDAKGVTVLHVAVFEGHPQIVKLLLDADADTNIKDRHGQTPLFFAPTRTICQLLMDRQADVNVVNTKKQSPLHLAAHAGLNDAVAFLVDTMSTTILDVKDQHGHTPLFYAAHSKVKSTVGLLQLKGVFQYALPPFNSEIPYKQVTHVSQLKRKSFGCPARRSDATGPRESTGRTAAPRTGSDPTSRRRQRRQNGGANKRERIKEKGIKEENSPLLFSFFGPPPNPPPQSPPNPHPVVAGSDGGKLLALGGADLGPGIAPRSNSQEGQLPVGLSLSNIDLQSMSPQSRKPTGISMWHFGTTLIEKRSSLGTGAVAKSVALSDDSLLVACFSHRQGEGATLMKAFHAKSGEELCRIEHHDALNCVASSGSADEGIVAAAGQGRYHPPVGVVCWIGKSSAVSPGLERGGIPSILDDKLCCSTQGNEVMSLAFLPGSPNTGENDSRRAVPGGRWLAGGLKDGTVCIWSLTQPGSAKLLRELRTEVQGPVRCLAFVQDGQRSISASAPSRLPMASAKSPPGVGRQSPRPRLVVHESRVGLLRNSLDIGAGTEAVFVYGASASARSALKITTLKFAASGRVLFAGDSAGCVHIFGLGHALDPHQPQKQLKHHRILSLGGAISALSLKGDQLMRVMCLRALVVPEAAAGSSSVFEAEAGAGSTPDNQQGAKHHEVLVYDLENPSLEFLLPDLKLGVHDRPEALRAQLEELPRLIHQRLLPGLLGWSLLHLCASRGLARHARLLVGMMASPLSQDAQGRNALDVALDHHEFGVAEDLLAVLTEQARGSFSANQDGQAKTTSIVAAALPAEHLALSRTVVRLLGYGVAGLPDFLDI</sequence>
<proteinExistence type="predicted"/>
<keyword evidence="2 3" id="KW-0040">ANK repeat</keyword>
<name>A0A813JAC3_POLGL</name>
<dbReference type="AlphaFoldDB" id="A0A813JAC3"/>
<dbReference type="InterPro" id="IPR036322">
    <property type="entry name" value="WD40_repeat_dom_sf"/>
</dbReference>
<dbReference type="SUPFAM" id="SSF48403">
    <property type="entry name" value="Ankyrin repeat"/>
    <property type="match status" value="1"/>
</dbReference>
<feature type="compositionally biased region" description="Basic and acidic residues" evidence="4">
    <location>
        <begin position="263"/>
        <end position="277"/>
    </location>
</feature>
<evidence type="ECO:0000256" key="2">
    <source>
        <dbReference type="ARBA" id="ARBA00023043"/>
    </source>
</evidence>
<feature type="non-terminal residue" evidence="5">
    <location>
        <position position="893"/>
    </location>
</feature>
<protein>
    <recommendedName>
        <fullName evidence="7">Non-specific serine/threonine protein kinase</fullName>
    </recommendedName>
</protein>